<dbReference type="InterPro" id="IPR011707">
    <property type="entry name" value="Cu-oxidase-like_N"/>
</dbReference>
<evidence type="ECO:0000256" key="5">
    <source>
        <dbReference type="ARBA" id="ARBA00022723"/>
    </source>
</evidence>
<dbReference type="InterPro" id="IPR045087">
    <property type="entry name" value="Cu-oxidase_fam"/>
</dbReference>
<dbReference type="FunFam" id="2.60.40.420:FF:000038">
    <property type="entry name" value="Extracellular dihydrogeodin oxidase/laccase"/>
    <property type="match status" value="1"/>
</dbReference>
<evidence type="ECO:0000256" key="2">
    <source>
        <dbReference type="ARBA" id="ARBA00001935"/>
    </source>
</evidence>
<keyword evidence="18" id="KW-1185">Reference proteome</keyword>
<evidence type="ECO:0000313" key="17">
    <source>
        <dbReference type="EMBL" id="KAF2027242.1"/>
    </source>
</evidence>
<dbReference type="CDD" id="cd13880">
    <property type="entry name" value="CuRO_2_MaLCC_like"/>
    <property type="match status" value="1"/>
</dbReference>
<evidence type="ECO:0000313" key="18">
    <source>
        <dbReference type="Proteomes" id="UP000799777"/>
    </source>
</evidence>
<evidence type="ECO:0000256" key="7">
    <source>
        <dbReference type="ARBA" id="ARBA00022737"/>
    </source>
</evidence>
<keyword evidence="10" id="KW-1015">Disulfide bond</keyword>
<dbReference type="GO" id="GO:0052716">
    <property type="term" value="F:hydroquinone:oxygen oxidoreductase activity"/>
    <property type="evidence" value="ECO:0007669"/>
    <property type="project" value="UniProtKB-EC"/>
</dbReference>
<evidence type="ECO:0000256" key="1">
    <source>
        <dbReference type="ARBA" id="ARBA00000349"/>
    </source>
</evidence>
<comment type="catalytic activity">
    <reaction evidence="1">
        <text>4 hydroquinone + O2 = 4 benzosemiquinone + 2 H2O</text>
        <dbReference type="Rhea" id="RHEA:11276"/>
        <dbReference type="ChEBI" id="CHEBI:15377"/>
        <dbReference type="ChEBI" id="CHEBI:15379"/>
        <dbReference type="ChEBI" id="CHEBI:17594"/>
        <dbReference type="ChEBI" id="CHEBI:17977"/>
        <dbReference type="EC" id="1.10.3.2"/>
    </reaction>
</comment>
<dbReference type="PROSITE" id="PS00079">
    <property type="entry name" value="MULTICOPPER_OXIDASE1"/>
    <property type="match status" value="1"/>
</dbReference>
<evidence type="ECO:0000256" key="10">
    <source>
        <dbReference type="ARBA" id="ARBA00023157"/>
    </source>
</evidence>
<evidence type="ECO:0000259" key="14">
    <source>
        <dbReference type="Pfam" id="PF00394"/>
    </source>
</evidence>
<keyword evidence="7" id="KW-0677">Repeat</keyword>
<feature type="signal peptide" evidence="13">
    <location>
        <begin position="1"/>
        <end position="16"/>
    </location>
</feature>
<evidence type="ECO:0000256" key="8">
    <source>
        <dbReference type="ARBA" id="ARBA00023002"/>
    </source>
</evidence>
<dbReference type="SUPFAM" id="SSF49503">
    <property type="entry name" value="Cupredoxins"/>
    <property type="match status" value="3"/>
</dbReference>
<dbReference type="AlphaFoldDB" id="A0A9P4LK37"/>
<protein>
    <recommendedName>
        <fullName evidence="4">laccase</fullName>
        <ecNumber evidence="4">1.10.3.2</ecNumber>
    </recommendedName>
</protein>
<evidence type="ECO:0000256" key="13">
    <source>
        <dbReference type="SAM" id="SignalP"/>
    </source>
</evidence>
<dbReference type="InterPro" id="IPR008972">
    <property type="entry name" value="Cupredoxin"/>
</dbReference>
<dbReference type="PANTHER" id="PTHR11709">
    <property type="entry name" value="MULTI-COPPER OXIDASE"/>
    <property type="match status" value="1"/>
</dbReference>
<dbReference type="InterPro" id="IPR001117">
    <property type="entry name" value="Cu-oxidase_2nd"/>
</dbReference>
<dbReference type="EC" id="1.10.3.2" evidence="4"/>
<gene>
    <name evidence="17" type="ORF">EK21DRAFT_72409</name>
</gene>
<feature type="domain" description="Plastocyanin-like" evidence="15">
    <location>
        <begin position="408"/>
        <end position="532"/>
    </location>
</feature>
<accession>A0A9P4LK37</accession>
<proteinExistence type="inferred from homology"/>
<dbReference type="OrthoDB" id="2121828at2759"/>
<comment type="similarity">
    <text evidence="3">Belongs to the multicopper oxidase family.</text>
</comment>
<dbReference type="Pfam" id="PF07731">
    <property type="entry name" value="Cu-oxidase_2"/>
    <property type="match status" value="1"/>
</dbReference>
<organism evidence="17 18">
    <name type="scientific">Setomelanomma holmii</name>
    <dbReference type="NCBI Taxonomy" id="210430"/>
    <lineage>
        <taxon>Eukaryota</taxon>
        <taxon>Fungi</taxon>
        <taxon>Dikarya</taxon>
        <taxon>Ascomycota</taxon>
        <taxon>Pezizomycotina</taxon>
        <taxon>Dothideomycetes</taxon>
        <taxon>Pleosporomycetidae</taxon>
        <taxon>Pleosporales</taxon>
        <taxon>Pleosporineae</taxon>
        <taxon>Phaeosphaeriaceae</taxon>
        <taxon>Setomelanomma</taxon>
    </lineage>
</organism>
<dbReference type="InterPro" id="IPR011706">
    <property type="entry name" value="Cu-oxidase_C"/>
</dbReference>
<dbReference type="PROSITE" id="PS00080">
    <property type="entry name" value="MULTICOPPER_OXIDASE2"/>
    <property type="match status" value="1"/>
</dbReference>
<evidence type="ECO:0000256" key="6">
    <source>
        <dbReference type="ARBA" id="ARBA00022729"/>
    </source>
</evidence>
<evidence type="ECO:0000256" key="11">
    <source>
        <dbReference type="ARBA" id="ARBA00023180"/>
    </source>
</evidence>
<keyword evidence="11" id="KW-0325">Glycoprotein</keyword>
<keyword evidence="12" id="KW-0439">Lignin degradation</keyword>
<dbReference type="Pfam" id="PF07732">
    <property type="entry name" value="Cu-oxidase_3"/>
    <property type="match status" value="1"/>
</dbReference>
<name>A0A9P4LK37_9PLEO</name>
<dbReference type="PANTHER" id="PTHR11709:SF502">
    <property type="entry name" value="MULTICOPPER OXIDASE"/>
    <property type="match status" value="1"/>
</dbReference>
<keyword evidence="6 13" id="KW-0732">Signal</keyword>
<dbReference type="Gene3D" id="2.60.40.420">
    <property type="entry name" value="Cupredoxins - blue copper proteins"/>
    <property type="match status" value="3"/>
</dbReference>
<feature type="domain" description="Plastocyanin-like" evidence="14">
    <location>
        <begin position="199"/>
        <end position="340"/>
    </location>
</feature>
<dbReference type="GO" id="GO:0005507">
    <property type="term" value="F:copper ion binding"/>
    <property type="evidence" value="ECO:0007669"/>
    <property type="project" value="InterPro"/>
</dbReference>
<dbReference type="Proteomes" id="UP000799777">
    <property type="component" value="Unassembled WGS sequence"/>
</dbReference>
<evidence type="ECO:0000256" key="3">
    <source>
        <dbReference type="ARBA" id="ARBA00010609"/>
    </source>
</evidence>
<dbReference type="FunFam" id="2.60.40.420:FF:000046">
    <property type="entry name" value="Multicopper oxidase"/>
    <property type="match status" value="1"/>
</dbReference>
<dbReference type="InterPro" id="IPR002355">
    <property type="entry name" value="Cu_oxidase_Cu_BS"/>
</dbReference>
<comment type="caution">
    <text evidence="17">The sequence shown here is derived from an EMBL/GenBank/DDBJ whole genome shotgun (WGS) entry which is preliminary data.</text>
</comment>
<evidence type="ECO:0000259" key="15">
    <source>
        <dbReference type="Pfam" id="PF07731"/>
    </source>
</evidence>
<dbReference type="EMBL" id="ML978229">
    <property type="protein sequence ID" value="KAF2027242.1"/>
    <property type="molecule type" value="Genomic_DNA"/>
</dbReference>
<dbReference type="InterPro" id="IPR033138">
    <property type="entry name" value="Cu_oxidase_CS"/>
</dbReference>
<feature type="chain" id="PRO_5040295256" description="laccase" evidence="13">
    <location>
        <begin position="17"/>
        <end position="569"/>
    </location>
</feature>
<dbReference type="CDD" id="cd13854">
    <property type="entry name" value="CuRO_1_MaLCC_like"/>
    <property type="match status" value="1"/>
</dbReference>
<reference evidence="17" key="1">
    <citation type="journal article" date="2020" name="Stud. Mycol.">
        <title>101 Dothideomycetes genomes: a test case for predicting lifestyles and emergence of pathogens.</title>
        <authorList>
            <person name="Haridas S."/>
            <person name="Albert R."/>
            <person name="Binder M."/>
            <person name="Bloem J."/>
            <person name="Labutti K."/>
            <person name="Salamov A."/>
            <person name="Andreopoulos B."/>
            <person name="Baker S."/>
            <person name="Barry K."/>
            <person name="Bills G."/>
            <person name="Bluhm B."/>
            <person name="Cannon C."/>
            <person name="Castanera R."/>
            <person name="Culley D."/>
            <person name="Daum C."/>
            <person name="Ezra D."/>
            <person name="Gonzalez J."/>
            <person name="Henrissat B."/>
            <person name="Kuo A."/>
            <person name="Liang C."/>
            <person name="Lipzen A."/>
            <person name="Lutzoni F."/>
            <person name="Magnuson J."/>
            <person name="Mondo S."/>
            <person name="Nolan M."/>
            <person name="Ohm R."/>
            <person name="Pangilinan J."/>
            <person name="Park H.-J."/>
            <person name="Ramirez L."/>
            <person name="Alfaro M."/>
            <person name="Sun H."/>
            <person name="Tritt A."/>
            <person name="Yoshinaga Y."/>
            <person name="Zwiers L.-H."/>
            <person name="Turgeon B."/>
            <person name="Goodwin S."/>
            <person name="Spatafora J."/>
            <person name="Crous P."/>
            <person name="Grigoriev I."/>
        </authorList>
    </citation>
    <scope>NUCLEOTIDE SEQUENCE</scope>
    <source>
        <strain evidence="17">CBS 110217</strain>
    </source>
</reference>
<dbReference type="FunFam" id="2.60.40.420:FF:000021">
    <property type="entry name" value="Extracellular dihydrogeodin oxidase/laccase"/>
    <property type="match status" value="1"/>
</dbReference>
<evidence type="ECO:0000256" key="4">
    <source>
        <dbReference type="ARBA" id="ARBA00012297"/>
    </source>
</evidence>
<dbReference type="Pfam" id="PF00394">
    <property type="entry name" value="Cu-oxidase"/>
    <property type="match status" value="1"/>
</dbReference>
<keyword evidence="5" id="KW-0479">Metal-binding</keyword>
<keyword evidence="8" id="KW-0560">Oxidoreductase</keyword>
<evidence type="ECO:0000256" key="9">
    <source>
        <dbReference type="ARBA" id="ARBA00023008"/>
    </source>
</evidence>
<keyword evidence="9" id="KW-0186">Copper</keyword>
<dbReference type="GO" id="GO:0046274">
    <property type="term" value="P:lignin catabolic process"/>
    <property type="evidence" value="ECO:0007669"/>
    <property type="project" value="UniProtKB-KW"/>
</dbReference>
<sequence length="569" mass="62999">MKNLAVFAHFLVVVTAVPAPQATSSSTTSSTLLTSVCDGNTADDRTVWCDYSIETDWYDEVPNTGVIKEYWLEITNMTVSPDGFERVALGINNSIPGPLIEANWGDTLKLHVTNSLTANGTTMHWHGFRQNYTVQHDGVPSIIQCPDAPGTTHTYTFRATQYGTTWYHSHYALQAWMGVFGPMVIHGPTAANYDEELEPIMFNDWTHTSVDALWPSAQAGGPPQLDNALINGKGTFDGAGSRYEMSIEAGKKYKLRFINSAIDTYFKLSLDGHTMTVVAMDFVPVEPFEVDVLDFTMGQRYDVIIEANQSPDNYWFRAIPQSACSNNLNSNDVRAIVRYDTTSTVDPTTAAWNQTDSCDDVSASSLIPHVKHTVTSPVLQGPELGVSVARGSNNLFTWSIGLASMMVDWSAPSLLQIAEGNATWKSDENVYLLPNANEWVYWVIDTQLPVPHPIHLHGHDFYILAQEAGETIDSETTVLNLDNPPRRDVATLPASGYLVIAFLTDNPGAWLMHCHIGWHVAEGLALQFVERQSEIPALVDVDELQSTCRAWEDWQSDETTKIEQEDSGV</sequence>
<feature type="domain" description="Plastocyanin-like" evidence="16">
    <location>
        <begin position="74"/>
        <end position="188"/>
    </location>
</feature>
<comment type="cofactor">
    <cofactor evidence="2">
        <name>Cu cation</name>
        <dbReference type="ChEBI" id="CHEBI:23378"/>
    </cofactor>
</comment>
<dbReference type="CDD" id="cd13901">
    <property type="entry name" value="CuRO_3_MaLCC_like"/>
    <property type="match status" value="1"/>
</dbReference>
<evidence type="ECO:0000256" key="12">
    <source>
        <dbReference type="ARBA" id="ARBA00023185"/>
    </source>
</evidence>
<evidence type="ECO:0000259" key="16">
    <source>
        <dbReference type="Pfam" id="PF07732"/>
    </source>
</evidence>